<name>A0A0A8YGE3_ARUDO</name>
<dbReference type="AlphaFoldDB" id="A0A0A8YGE3"/>
<organism evidence="1">
    <name type="scientific">Arundo donax</name>
    <name type="common">Giant reed</name>
    <name type="synonym">Donax arundinaceus</name>
    <dbReference type="NCBI Taxonomy" id="35708"/>
    <lineage>
        <taxon>Eukaryota</taxon>
        <taxon>Viridiplantae</taxon>
        <taxon>Streptophyta</taxon>
        <taxon>Embryophyta</taxon>
        <taxon>Tracheophyta</taxon>
        <taxon>Spermatophyta</taxon>
        <taxon>Magnoliopsida</taxon>
        <taxon>Liliopsida</taxon>
        <taxon>Poales</taxon>
        <taxon>Poaceae</taxon>
        <taxon>PACMAD clade</taxon>
        <taxon>Arundinoideae</taxon>
        <taxon>Arundineae</taxon>
        <taxon>Arundo</taxon>
    </lineage>
</organism>
<reference evidence="1" key="1">
    <citation type="submission" date="2014-09" db="EMBL/GenBank/DDBJ databases">
        <authorList>
            <person name="Magalhaes I.L.F."/>
            <person name="Oliveira U."/>
            <person name="Santos F.R."/>
            <person name="Vidigal T.H.D.A."/>
            <person name="Brescovit A.D."/>
            <person name="Santos A.J."/>
        </authorList>
    </citation>
    <scope>NUCLEOTIDE SEQUENCE</scope>
    <source>
        <tissue evidence="1">Shoot tissue taken approximately 20 cm above the soil surface</tissue>
    </source>
</reference>
<evidence type="ECO:0000313" key="1">
    <source>
        <dbReference type="EMBL" id="JAD24360.1"/>
    </source>
</evidence>
<accession>A0A0A8YGE3</accession>
<proteinExistence type="predicted"/>
<protein>
    <submittedName>
        <fullName evidence="1">Uncharacterized protein</fullName>
    </submittedName>
</protein>
<reference evidence="1" key="2">
    <citation type="journal article" date="2015" name="Data Brief">
        <title>Shoot transcriptome of the giant reed, Arundo donax.</title>
        <authorList>
            <person name="Barrero R.A."/>
            <person name="Guerrero F.D."/>
            <person name="Moolhuijzen P."/>
            <person name="Goolsby J.A."/>
            <person name="Tidwell J."/>
            <person name="Bellgard S.E."/>
            <person name="Bellgard M.I."/>
        </authorList>
    </citation>
    <scope>NUCLEOTIDE SEQUENCE</scope>
    <source>
        <tissue evidence="1">Shoot tissue taken approximately 20 cm above the soil surface</tissue>
    </source>
</reference>
<dbReference type="EMBL" id="GBRH01273535">
    <property type="protein sequence ID" value="JAD24360.1"/>
    <property type="molecule type" value="Transcribed_RNA"/>
</dbReference>
<sequence>MLPIALHFDRYNKLHD</sequence>